<feature type="domain" description="Aminoglycoside phosphotransferase" evidence="1">
    <location>
        <begin position="34"/>
        <end position="263"/>
    </location>
</feature>
<evidence type="ECO:0000313" key="3">
    <source>
        <dbReference type="EMBL" id="REG36468.1"/>
    </source>
</evidence>
<organism evidence="2 4">
    <name type="scientific">Archangium gephyra</name>
    <dbReference type="NCBI Taxonomy" id="48"/>
    <lineage>
        <taxon>Bacteria</taxon>
        <taxon>Pseudomonadati</taxon>
        <taxon>Myxococcota</taxon>
        <taxon>Myxococcia</taxon>
        <taxon>Myxococcales</taxon>
        <taxon>Cystobacterineae</taxon>
        <taxon>Archangiaceae</taxon>
        <taxon>Archangium</taxon>
    </lineage>
</organism>
<dbReference type="AlphaFoldDB" id="A0AAC8TH24"/>
<evidence type="ECO:0000313" key="2">
    <source>
        <dbReference type="EMBL" id="AKJ05792.1"/>
    </source>
</evidence>
<proteinExistence type="predicted"/>
<accession>A0AAC8TH24</accession>
<evidence type="ECO:0000259" key="1">
    <source>
        <dbReference type="Pfam" id="PF01636"/>
    </source>
</evidence>
<evidence type="ECO:0000313" key="5">
    <source>
        <dbReference type="Proteomes" id="UP000256345"/>
    </source>
</evidence>
<sequence length="373" mass="41039">MLSVDTAVPYLLERGLISAQALIDGDLTITSAARRNRNLRVAGSGGGYLIKQPDASAFGAEQTLRAEVAFYSFCEQEPAVAAMRALLPRLKYFDPERSLLALELLENPQPLWTHYASRDVARFPFQTARAVGQALGVFHRTFRLPGPAEDPRLSWMSRQLPWVMRVHKPGPEMLSTLSPANYQTLRILQTQEQLSQNLDRLRKLWTPVTLIHNDIKSDNVLVLPPREGPEGAPEVRLVDWELVQVGDPAWDIAGALQDMVLFWVASMPVGAPLTPEQLVASARYPLPVLQQALRALWQGYRVAAGLDAAEASALLARAVPYSAARLIQSAYESAHTSNALPATSVLMLQISANLLNDPRASQVQLYGLVQGLV</sequence>
<dbReference type="InterPro" id="IPR011009">
    <property type="entry name" value="Kinase-like_dom_sf"/>
</dbReference>
<dbReference type="InterPro" id="IPR002575">
    <property type="entry name" value="Aminoglycoside_PTrfase"/>
</dbReference>
<gene>
    <name evidence="2" type="ORF">AA314_07418</name>
    <name evidence="3" type="ORF">ATI61_102846</name>
</gene>
<dbReference type="Proteomes" id="UP000035579">
    <property type="component" value="Chromosome"/>
</dbReference>
<dbReference type="KEGG" id="age:AA314_07418"/>
<dbReference type="Gene3D" id="3.90.1200.10">
    <property type="match status" value="1"/>
</dbReference>
<name>A0AAC8TH24_9BACT</name>
<dbReference type="PROSITE" id="PS00108">
    <property type="entry name" value="PROTEIN_KINASE_ST"/>
    <property type="match status" value="1"/>
</dbReference>
<dbReference type="Proteomes" id="UP000256345">
    <property type="component" value="Unassembled WGS sequence"/>
</dbReference>
<dbReference type="GO" id="GO:0004672">
    <property type="term" value="F:protein kinase activity"/>
    <property type="evidence" value="ECO:0007669"/>
    <property type="project" value="InterPro"/>
</dbReference>
<dbReference type="RefSeq" id="WP_047859242.1">
    <property type="nucleotide sequence ID" value="NZ_CP011509.1"/>
</dbReference>
<protein>
    <submittedName>
        <fullName evidence="3">Phosphotransferase family enzyme</fullName>
    </submittedName>
</protein>
<dbReference type="InterPro" id="IPR008271">
    <property type="entry name" value="Ser/Thr_kinase_AS"/>
</dbReference>
<dbReference type="EMBL" id="QUMU01000002">
    <property type="protein sequence ID" value="REG36468.1"/>
    <property type="molecule type" value="Genomic_DNA"/>
</dbReference>
<reference evidence="2 4" key="1">
    <citation type="submission" date="2015-05" db="EMBL/GenBank/DDBJ databases">
        <title>Genome assembly of Archangium gephyra DSM 2261.</title>
        <authorList>
            <person name="Sharma G."/>
            <person name="Subramanian S."/>
        </authorList>
    </citation>
    <scope>NUCLEOTIDE SEQUENCE [LARGE SCALE GENOMIC DNA]</scope>
    <source>
        <strain evidence="2 4">DSM 2261</strain>
    </source>
</reference>
<dbReference type="Pfam" id="PF01636">
    <property type="entry name" value="APH"/>
    <property type="match status" value="1"/>
</dbReference>
<dbReference type="EMBL" id="CP011509">
    <property type="protein sequence ID" value="AKJ05792.1"/>
    <property type="molecule type" value="Genomic_DNA"/>
</dbReference>
<reference evidence="3 5" key="2">
    <citation type="submission" date="2018-08" db="EMBL/GenBank/DDBJ databases">
        <title>Genomic Encyclopedia of Archaeal and Bacterial Type Strains, Phase II (KMG-II): from individual species to whole genera.</title>
        <authorList>
            <person name="Goeker M."/>
        </authorList>
    </citation>
    <scope>NUCLEOTIDE SEQUENCE [LARGE SCALE GENOMIC DNA]</scope>
    <source>
        <strain evidence="3 5">DSM 2261</strain>
    </source>
</reference>
<keyword evidence="5" id="KW-1185">Reference proteome</keyword>
<dbReference type="SUPFAM" id="SSF56112">
    <property type="entry name" value="Protein kinase-like (PK-like)"/>
    <property type="match status" value="1"/>
</dbReference>
<evidence type="ECO:0000313" key="4">
    <source>
        <dbReference type="Proteomes" id="UP000035579"/>
    </source>
</evidence>